<accession>A0A5C6DML8</accession>
<name>A0A5C6DML8_9BACT</name>
<dbReference type="AlphaFoldDB" id="A0A5C6DML8"/>
<sequence length="146" mass="16381">MTKRVRVDRVLSVFVYGTLMRGQCRQSLWPRVPASVDAGWVFGSLFDREDYPAMRSGPDRVLGECWTFAADDMKAVLRALDEIEAASDPPCEGDLYHRVLIEVFSHADQSLGTAFAYHYATDPVEDGFAPIVPDSPSAFVRWPLPR</sequence>
<protein>
    <submittedName>
        <fullName evidence="2">AIG2-like family protein</fullName>
    </submittedName>
</protein>
<evidence type="ECO:0000313" key="2">
    <source>
        <dbReference type="EMBL" id="TWU37097.1"/>
    </source>
</evidence>
<dbReference type="SUPFAM" id="SSF110857">
    <property type="entry name" value="Gamma-glutamyl cyclotransferase-like"/>
    <property type="match status" value="1"/>
</dbReference>
<dbReference type="InterPro" id="IPR013024">
    <property type="entry name" value="GGCT-like"/>
</dbReference>
<dbReference type="OrthoDB" id="8538589at2"/>
<dbReference type="InterPro" id="IPR009288">
    <property type="entry name" value="AIG2-like_dom"/>
</dbReference>
<feature type="domain" description="Gamma-glutamylcyclotransferase AIG2-like" evidence="1">
    <location>
        <begin position="13"/>
        <end position="124"/>
    </location>
</feature>
<dbReference type="Pfam" id="PF06094">
    <property type="entry name" value="GGACT"/>
    <property type="match status" value="1"/>
</dbReference>
<dbReference type="EMBL" id="SJPV01000005">
    <property type="protein sequence ID" value="TWU37097.1"/>
    <property type="molecule type" value="Genomic_DNA"/>
</dbReference>
<dbReference type="InterPro" id="IPR036568">
    <property type="entry name" value="GGCT-like_sf"/>
</dbReference>
<evidence type="ECO:0000313" key="3">
    <source>
        <dbReference type="Proteomes" id="UP000319143"/>
    </source>
</evidence>
<keyword evidence="3" id="KW-1185">Reference proteome</keyword>
<dbReference type="Proteomes" id="UP000319143">
    <property type="component" value="Unassembled WGS sequence"/>
</dbReference>
<comment type="caution">
    <text evidence="2">The sequence shown here is derived from an EMBL/GenBank/DDBJ whole genome shotgun (WGS) entry which is preliminary data.</text>
</comment>
<dbReference type="Gene3D" id="3.10.490.10">
    <property type="entry name" value="Gamma-glutamyl cyclotransferase-like"/>
    <property type="match status" value="1"/>
</dbReference>
<evidence type="ECO:0000259" key="1">
    <source>
        <dbReference type="Pfam" id="PF06094"/>
    </source>
</evidence>
<dbReference type="CDD" id="cd06661">
    <property type="entry name" value="GGCT_like"/>
    <property type="match status" value="1"/>
</dbReference>
<reference evidence="2 3" key="1">
    <citation type="submission" date="2019-02" db="EMBL/GenBank/DDBJ databases">
        <title>Deep-cultivation of Planctomycetes and their phenomic and genomic characterization uncovers novel biology.</title>
        <authorList>
            <person name="Wiegand S."/>
            <person name="Jogler M."/>
            <person name="Boedeker C."/>
            <person name="Pinto D."/>
            <person name="Vollmers J."/>
            <person name="Rivas-Marin E."/>
            <person name="Kohn T."/>
            <person name="Peeters S.H."/>
            <person name="Heuer A."/>
            <person name="Rast P."/>
            <person name="Oberbeckmann S."/>
            <person name="Bunk B."/>
            <person name="Jeske O."/>
            <person name="Meyerdierks A."/>
            <person name="Storesund J.E."/>
            <person name="Kallscheuer N."/>
            <person name="Luecker S."/>
            <person name="Lage O.M."/>
            <person name="Pohl T."/>
            <person name="Merkel B.J."/>
            <person name="Hornburger P."/>
            <person name="Mueller R.-W."/>
            <person name="Bruemmer F."/>
            <person name="Labrenz M."/>
            <person name="Spormann A.M."/>
            <person name="Op Den Camp H."/>
            <person name="Overmann J."/>
            <person name="Amann R."/>
            <person name="Jetten M.S.M."/>
            <person name="Mascher T."/>
            <person name="Medema M.H."/>
            <person name="Devos D.P."/>
            <person name="Kaster A.-K."/>
            <person name="Ovreas L."/>
            <person name="Rohde M."/>
            <person name="Galperin M.Y."/>
            <person name="Jogler C."/>
        </authorList>
    </citation>
    <scope>NUCLEOTIDE SEQUENCE [LARGE SCALE GENOMIC DNA]</scope>
    <source>
        <strain evidence="2 3">Poly41</strain>
    </source>
</reference>
<organism evidence="2 3">
    <name type="scientific">Novipirellula artificiosorum</name>
    <dbReference type="NCBI Taxonomy" id="2528016"/>
    <lineage>
        <taxon>Bacteria</taxon>
        <taxon>Pseudomonadati</taxon>
        <taxon>Planctomycetota</taxon>
        <taxon>Planctomycetia</taxon>
        <taxon>Pirellulales</taxon>
        <taxon>Pirellulaceae</taxon>
        <taxon>Novipirellula</taxon>
    </lineage>
</organism>
<proteinExistence type="predicted"/>
<gene>
    <name evidence="2" type="ORF">Poly41_32240</name>
</gene>